<dbReference type="PANTHER" id="PTHR43280:SF30">
    <property type="entry name" value="MMSAB OPERON REGULATORY PROTEIN"/>
    <property type="match status" value="1"/>
</dbReference>
<gene>
    <name evidence="5" type="ORF">N7U62_08170</name>
</gene>
<keyword evidence="6" id="KW-1185">Reference proteome</keyword>
<protein>
    <submittedName>
        <fullName evidence="5">AraC family transcriptional regulator</fullName>
    </submittedName>
</protein>
<dbReference type="InterPro" id="IPR037923">
    <property type="entry name" value="HTH-like"/>
</dbReference>
<proteinExistence type="predicted"/>
<name>A0ABT3CSZ9_9BACT</name>
<dbReference type="Proteomes" id="UP001300692">
    <property type="component" value="Unassembled WGS sequence"/>
</dbReference>
<keyword evidence="3" id="KW-0804">Transcription</keyword>
<dbReference type="RefSeq" id="WP_264137447.1">
    <property type="nucleotide sequence ID" value="NZ_JAOYOD010000001.1"/>
</dbReference>
<evidence type="ECO:0000256" key="3">
    <source>
        <dbReference type="ARBA" id="ARBA00023163"/>
    </source>
</evidence>
<evidence type="ECO:0000256" key="2">
    <source>
        <dbReference type="ARBA" id="ARBA00023125"/>
    </source>
</evidence>
<comment type="caution">
    <text evidence="5">The sequence shown here is derived from an EMBL/GenBank/DDBJ whole genome shotgun (WGS) entry which is preliminary data.</text>
</comment>
<dbReference type="PROSITE" id="PS01124">
    <property type="entry name" value="HTH_ARAC_FAMILY_2"/>
    <property type="match status" value="1"/>
</dbReference>
<feature type="domain" description="HTH araC/xylS-type" evidence="4">
    <location>
        <begin position="190"/>
        <end position="288"/>
    </location>
</feature>
<sequence length="292" mass="33869">MKDFFDYLTCSNADRLWGLFLTVVGRYHAPANELYPSKKHPTGYYFEWETGRVLDEFQLNYISDGSGVLQTVEGDFSINAGTLILIRPGMKHRYKPDYETGWTENYIGFNGELSSHFINQTFGNSNVPVIQIGYQIEILDSFQQIIDLVKEQKPAYHQYASGLILKILGSISRCLKTRDIGNQELEELVNKAKAFMWEKVNENIDLQEFSKNHNISYSLFRKVFKMYTGFAPHQYYLDLKMMRAKELLVATDLSVKLITYHLGYDSVFYFSRLFKKKMGVSPTDLRKKQVGD</sequence>
<dbReference type="InterPro" id="IPR003313">
    <property type="entry name" value="AraC-bd"/>
</dbReference>
<dbReference type="Gene3D" id="2.60.120.280">
    <property type="entry name" value="Regulatory protein AraC"/>
    <property type="match status" value="1"/>
</dbReference>
<dbReference type="SMART" id="SM00342">
    <property type="entry name" value="HTH_ARAC"/>
    <property type="match status" value="1"/>
</dbReference>
<reference evidence="5 6" key="1">
    <citation type="submission" date="2022-10" db="EMBL/GenBank/DDBJ databases">
        <title>Comparative genomics and taxonomic characterization of three novel marine species of genus Reichenbachiella exhibiting antioxidant and polysaccharide degradation activities.</title>
        <authorList>
            <person name="Muhammad N."/>
            <person name="Lee Y.-J."/>
            <person name="Ko J."/>
            <person name="Kim S.-G."/>
        </authorList>
    </citation>
    <scope>NUCLEOTIDE SEQUENCE [LARGE SCALE GENOMIC DNA]</scope>
    <source>
        <strain evidence="5 6">ABR2-5</strain>
    </source>
</reference>
<dbReference type="InterPro" id="IPR018060">
    <property type="entry name" value="HTH_AraC"/>
</dbReference>
<dbReference type="InterPro" id="IPR009057">
    <property type="entry name" value="Homeodomain-like_sf"/>
</dbReference>
<keyword evidence="1" id="KW-0805">Transcription regulation</keyword>
<evidence type="ECO:0000313" key="6">
    <source>
        <dbReference type="Proteomes" id="UP001300692"/>
    </source>
</evidence>
<accession>A0ABT3CSZ9</accession>
<dbReference type="SUPFAM" id="SSF51215">
    <property type="entry name" value="Regulatory protein AraC"/>
    <property type="match status" value="1"/>
</dbReference>
<evidence type="ECO:0000313" key="5">
    <source>
        <dbReference type="EMBL" id="MCV9386634.1"/>
    </source>
</evidence>
<dbReference type="SUPFAM" id="SSF46689">
    <property type="entry name" value="Homeodomain-like"/>
    <property type="match status" value="2"/>
</dbReference>
<evidence type="ECO:0000256" key="1">
    <source>
        <dbReference type="ARBA" id="ARBA00023015"/>
    </source>
</evidence>
<dbReference type="Gene3D" id="1.10.10.60">
    <property type="entry name" value="Homeodomain-like"/>
    <property type="match status" value="2"/>
</dbReference>
<dbReference type="Pfam" id="PF02311">
    <property type="entry name" value="AraC_binding"/>
    <property type="match status" value="1"/>
</dbReference>
<dbReference type="Pfam" id="PF12833">
    <property type="entry name" value="HTH_18"/>
    <property type="match status" value="1"/>
</dbReference>
<evidence type="ECO:0000259" key="4">
    <source>
        <dbReference type="PROSITE" id="PS01124"/>
    </source>
</evidence>
<keyword evidence="2" id="KW-0238">DNA-binding</keyword>
<organism evidence="5 6">
    <name type="scientific">Reichenbachiella ulvae</name>
    <dbReference type="NCBI Taxonomy" id="2980104"/>
    <lineage>
        <taxon>Bacteria</taxon>
        <taxon>Pseudomonadati</taxon>
        <taxon>Bacteroidota</taxon>
        <taxon>Cytophagia</taxon>
        <taxon>Cytophagales</taxon>
        <taxon>Reichenbachiellaceae</taxon>
        <taxon>Reichenbachiella</taxon>
    </lineage>
</organism>
<dbReference type="PANTHER" id="PTHR43280">
    <property type="entry name" value="ARAC-FAMILY TRANSCRIPTIONAL REGULATOR"/>
    <property type="match status" value="1"/>
</dbReference>
<dbReference type="EMBL" id="JAOYOD010000001">
    <property type="protein sequence ID" value="MCV9386634.1"/>
    <property type="molecule type" value="Genomic_DNA"/>
</dbReference>